<dbReference type="GO" id="GO:0008380">
    <property type="term" value="P:RNA splicing"/>
    <property type="evidence" value="ECO:0007669"/>
    <property type="project" value="UniProtKB-KW"/>
</dbReference>
<dbReference type="InterPro" id="IPR013170">
    <property type="entry name" value="mRNA_splic_Cwf21_dom"/>
</dbReference>
<evidence type="ECO:0000256" key="1">
    <source>
        <dbReference type="ARBA" id="ARBA00004123"/>
    </source>
</evidence>
<proteinExistence type="inferred from homology"/>
<feature type="region of interest" description="Disordered" evidence="9">
    <location>
        <begin position="129"/>
        <end position="148"/>
    </location>
</feature>
<name>A0A7H9AZX4_ZYGMR</name>
<dbReference type="RefSeq" id="XP_037143511.1">
    <property type="nucleotide sequence ID" value="XM_037287616.1"/>
</dbReference>
<keyword evidence="7" id="KW-0539">Nucleus</keyword>
<dbReference type="InterPro" id="IPR051372">
    <property type="entry name" value="CWC21"/>
</dbReference>
<dbReference type="GO" id="GO:0005681">
    <property type="term" value="C:spliceosomal complex"/>
    <property type="evidence" value="ECO:0007669"/>
    <property type="project" value="UniProtKB-KW"/>
</dbReference>
<dbReference type="OrthoDB" id="10267305at2759"/>
<dbReference type="AlphaFoldDB" id="A0A7H9AZX4"/>
<feature type="coiled-coil region" evidence="8">
    <location>
        <begin position="79"/>
        <end position="113"/>
    </location>
</feature>
<dbReference type="PANTHER" id="PTHR36562:SF5">
    <property type="entry name" value="SERINE_ARGININE REPETITIVE MATRIX 2"/>
    <property type="match status" value="1"/>
</dbReference>
<accession>A0A7H9AZX4</accession>
<evidence type="ECO:0000256" key="3">
    <source>
        <dbReference type="ARBA" id="ARBA00020641"/>
    </source>
</evidence>
<gene>
    <name evidence="11" type="ORF">HG535_0C01320</name>
</gene>
<evidence type="ECO:0000259" key="10">
    <source>
        <dbReference type="SMART" id="SM01115"/>
    </source>
</evidence>
<evidence type="ECO:0000256" key="8">
    <source>
        <dbReference type="SAM" id="Coils"/>
    </source>
</evidence>
<evidence type="ECO:0000256" key="6">
    <source>
        <dbReference type="ARBA" id="ARBA00023187"/>
    </source>
</evidence>
<keyword evidence="4" id="KW-0507">mRNA processing</keyword>
<organism evidence="11 12">
    <name type="scientific">Zygotorulaspora mrakii</name>
    <name type="common">Zygosaccharomyces mrakii</name>
    <dbReference type="NCBI Taxonomy" id="42260"/>
    <lineage>
        <taxon>Eukaryota</taxon>
        <taxon>Fungi</taxon>
        <taxon>Dikarya</taxon>
        <taxon>Ascomycota</taxon>
        <taxon>Saccharomycotina</taxon>
        <taxon>Saccharomycetes</taxon>
        <taxon>Saccharomycetales</taxon>
        <taxon>Saccharomycetaceae</taxon>
        <taxon>Zygotorulaspora</taxon>
    </lineage>
</organism>
<evidence type="ECO:0000256" key="9">
    <source>
        <dbReference type="SAM" id="MobiDB-lite"/>
    </source>
</evidence>
<dbReference type="SMART" id="SM01115">
    <property type="entry name" value="cwf21"/>
    <property type="match status" value="1"/>
</dbReference>
<evidence type="ECO:0000256" key="4">
    <source>
        <dbReference type="ARBA" id="ARBA00022664"/>
    </source>
</evidence>
<dbReference type="GO" id="GO:0006397">
    <property type="term" value="P:mRNA processing"/>
    <property type="evidence" value="ECO:0007669"/>
    <property type="project" value="UniProtKB-KW"/>
</dbReference>
<sequence>MSYNGIGLKSAKGSATSGHIQKSLADNDSTKNKNYHARQRAKDKLKNVGKGKLADNDSEPIKRYVPLEARRKIIKHLSKREIEVQVSELRDTLEDSNEDHQVIEKRCEELRTELLQEWEARQRLDKLYTSRAKRNVEESNETRPHQAD</sequence>
<dbReference type="PANTHER" id="PTHR36562">
    <property type="entry name" value="SERINE/ARGININE REPETITIVE MATRIX 2"/>
    <property type="match status" value="1"/>
</dbReference>
<keyword evidence="5" id="KW-0747">Spliceosome</keyword>
<comment type="similarity">
    <text evidence="2">Belongs to the CWC21 family.</text>
</comment>
<dbReference type="EMBL" id="CP058606">
    <property type="protein sequence ID" value="QLG71783.1"/>
    <property type="molecule type" value="Genomic_DNA"/>
</dbReference>
<dbReference type="Pfam" id="PF08312">
    <property type="entry name" value="cwf21"/>
    <property type="match status" value="1"/>
</dbReference>
<evidence type="ECO:0000313" key="12">
    <source>
        <dbReference type="Proteomes" id="UP000509704"/>
    </source>
</evidence>
<protein>
    <recommendedName>
        <fullName evidence="3">Pre-mRNA-splicing factor CWC21</fullName>
    </recommendedName>
</protein>
<feature type="compositionally biased region" description="Polar residues" evidence="9">
    <location>
        <begin position="13"/>
        <end position="27"/>
    </location>
</feature>
<keyword evidence="8" id="KW-0175">Coiled coil</keyword>
<evidence type="ECO:0000256" key="2">
    <source>
        <dbReference type="ARBA" id="ARBA00005954"/>
    </source>
</evidence>
<dbReference type="Proteomes" id="UP000509704">
    <property type="component" value="Chromosome 3"/>
</dbReference>
<evidence type="ECO:0000313" key="11">
    <source>
        <dbReference type="EMBL" id="QLG71783.1"/>
    </source>
</evidence>
<keyword evidence="6" id="KW-0508">mRNA splicing</keyword>
<evidence type="ECO:0000256" key="7">
    <source>
        <dbReference type="ARBA" id="ARBA00023242"/>
    </source>
</evidence>
<reference evidence="11 12" key="1">
    <citation type="submission" date="2020-07" db="EMBL/GenBank/DDBJ databases">
        <title>The yeast mating-type switching endonuclease HO is a domesticated member of an unorthodox homing genetic element family.</title>
        <authorList>
            <person name="Coughlan A.Y."/>
            <person name="Lombardi L."/>
            <person name="Braun-Galleani S."/>
            <person name="Martos A.R."/>
            <person name="Galeote V."/>
            <person name="Bigey F."/>
            <person name="Dequin S."/>
            <person name="Byrne K.P."/>
            <person name="Wolfe K.H."/>
        </authorList>
    </citation>
    <scope>NUCLEOTIDE SEQUENCE [LARGE SCALE GENOMIC DNA]</scope>
    <source>
        <strain evidence="11 12">NRRL Y-6702</strain>
    </source>
</reference>
<dbReference type="GeneID" id="59235479"/>
<comment type="subcellular location">
    <subcellularLocation>
        <location evidence="1">Nucleus</location>
    </subcellularLocation>
</comment>
<feature type="domain" description="CWF21" evidence="10">
    <location>
        <begin position="74"/>
        <end position="119"/>
    </location>
</feature>
<dbReference type="KEGG" id="zmk:HG535_0C01320"/>
<feature type="region of interest" description="Disordered" evidence="9">
    <location>
        <begin position="1"/>
        <end position="57"/>
    </location>
</feature>
<feature type="compositionally biased region" description="Basic and acidic residues" evidence="9">
    <location>
        <begin position="40"/>
        <end position="57"/>
    </location>
</feature>
<evidence type="ECO:0000256" key="5">
    <source>
        <dbReference type="ARBA" id="ARBA00022728"/>
    </source>
</evidence>
<keyword evidence="12" id="KW-1185">Reference proteome</keyword>
<dbReference type="CDD" id="cd21372">
    <property type="entry name" value="cwf21_CWC21-like"/>
    <property type="match status" value="1"/>
</dbReference>